<evidence type="ECO:0000256" key="1">
    <source>
        <dbReference type="SAM" id="MobiDB-lite"/>
    </source>
</evidence>
<name>A0ABP4R7E8_9ACTN</name>
<gene>
    <name evidence="2" type="ORF">GCM10009733_036150</name>
</gene>
<dbReference type="Proteomes" id="UP001500064">
    <property type="component" value="Unassembled WGS sequence"/>
</dbReference>
<evidence type="ECO:0000313" key="2">
    <source>
        <dbReference type="EMBL" id="GAA1635813.1"/>
    </source>
</evidence>
<dbReference type="EMBL" id="BAAAMU010000023">
    <property type="protein sequence ID" value="GAA1635813.1"/>
    <property type="molecule type" value="Genomic_DNA"/>
</dbReference>
<feature type="region of interest" description="Disordered" evidence="1">
    <location>
        <begin position="1"/>
        <end position="46"/>
    </location>
</feature>
<protein>
    <submittedName>
        <fullName evidence="2">Uncharacterized protein</fullName>
    </submittedName>
</protein>
<keyword evidence="3" id="KW-1185">Reference proteome</keyword>
<proteinExistence type="predicted"/>
<comment type="caution">
    <text evidence="2">The sequence shown here is derived from an EMBL/GenBank/DDBJ whole genome shotgun (WGS) entry which is preliminary data.</text>
</comment>
<organism evidence="2 3">
    <name type="scientific">Nonomuraea maheshkhaliensis</name>
    <dbReference type="NCBI Taxonomy" id="419590"/>
    <lineage>
        <taxon>Bacteria</taxon>
        <taxon>Bacillati</taxon>
        <taxon>Actinomycetota</taxon>
        <taxon>Actinomycetes</taxon>
        <taxon>Streptosporangiales</taxon>
        <taxon>Streptosporangiaceae</taxon>
        <taxon>Nonomuraea</taxon>
    </lineage>
</organism>
<sequence length="68" mass="7134">MDRAGQFPQSCPARSAAVQAGAFPQKRRRARTREPRSPSASASVKVSGPVAVLLTCYNATETNATVAS</sequence>
<evidence type="ECO:0000313" key="3">
    <source>
        <dbReference type="Proteomes" id="UP001500064"/>
    </source>
</evidence>
<accession>A0ABP4R7E8</accession>
<reference evidence="3" key="1">
    <citation type="journal article" date="2019" name="Int. J. Syst. Evol. Microbiol.">
        <title>The Global Catalogue of Microorganisms (GCM) 10K type strain sequencing project: providing services to taxonomists for standard genome sequencing and annotation.</title>
        <authorList>
            <consortium name="The Broad Institute Genomics Platform"/>
            <consortium name="The Broad Institute Genome Sequencing Center for Infectious Disease"/>
            <person name="Wu L."/>
            <person name="Ma J."/>
        </authorList>
    </citation>
    <scope>NUCLEOTIDE SEQUENCE [LARGE SCALE GENOMIC DNA]</scope>
    <source>
        <strain evidence="3">JCM 13929</strain>
    </source>
</reference>